<dbReference type="SUPFAM" id="SSF52096">
    <property type="entry name" value="ClpP/crotonase"/>
    <property type="match status" value="1"/>
</dbReference>
<protein>
    <submittedName>
        <fullName evidence="6">S49 family peptidase</fullName>
    </submittedName>
</protein>
<evidence type="ECO:0000256" key="1">
    <source>
        <dbReference type="ARBA" id="ARBA00008683"/>
    </source>
</evidence>
<evidence type="ECO:0000256" key="3">
    <source>
        <dbReference type="ARBA" id="ARBA00022801"/>
    </source>
</evidence>
<reference evidence="6" key="1">
    <citation type="submission" date="2021-05" db="EMBL/GenBank/DDBJ databases">
        <authorList>
            <person name="Sun Q."/>
            <person name="Inoue M."/>
        </authorList>
    </citation>
    <scope>NUCLEOTIDE SEQUENCE</scope>
    <source>
        <strain evidence="6">VKM B-3255</strain>
    </source>
</reference>
<dbReference type="PANTHER" id="PTHR42987:SF8">
    <property type="entry name" value="PROTEINASE"/>
    <property type="match status" value="1"/>
</dbReference>
<feature type="domain" description="Peptidase S49" evidence="5">
    <location>
        <begin position="96"/>
        <end position="235"/>
    </location>
</feature>
<keyword evidence="7" id="KW-1185">Reference proteome</keyword>
<organism evidence="6 7">
    <name type="scientific">Ancylobacter radicis</name>
    <dbReference type="NCBI Taxonomy" id="2836179"/>
    <lineage>
        <taxon>Bacteria</taxon>
        <taxon>Pseudomonadati</taxon>
        <taxon>Pseudomonadota</taxon>
        <taxon>Alphaproteobacteria</taxon>
        <taxon>Hyphomicrobiales</taxon>
        <taxon>Xanthobacteraceae</taxon>
        <taxon>Ancylobacter</taxon>
    </lineage>
</organism>
<accession>A0ABS5R6U0</accession>
<dbReference type="Pfam" id="PF01343">
    <property type="entry name" value="Peptidase_S49"/>
    <property type="match status" value="1"/>
</dbReference>
<dbReference type="Proteomes" id="UP001166585">
    <property type="component" value="Unassembled WGS sequence"/>
</dbReference>
<name>A0ABS5R6U0_9HYPH</name>
<comment type="caution">
    <text evidence="6">The sequence shown here is derived from an EMBL/GenBank/DDBJ whole genome shotgun (WGS) entry which is preliminary data.</text>
</comment>
<dbReference type="EMBL" id="JAHCQH010000015">
    <property type="protein sequence ID" value="MBS9477383.1"/>
    <property type="molecule type" value="Genomic_DNA"/>
</dbReference>
<dbReference type="InterPro" id="IPR002142">
    <property type="entry name" value="Peptidase_S49"/>
</dbReference>
<dbReference type="CDD" id="cd07023">
    <property type="entry name" value="S49_Sppa_N_C"/>
    <property type="match status" value="1"/>
</dbReference>
<sequence length="302" mass="32416">MASSSFLADLRRRLDPILPARMRADAAIVPVVRLSGAIGMSRPFNPGLTFAGISRSLDRAFAVKGAKAVALVINSPGGSPVQSHLIYRRIRLLAEEKKIPVIAFVEDVAASGGYMLACAADEIVADPFSILGSIGVVSAGFGFDRVLDKLGIERRVYTAGARKVMLDPFQPEKAEDVERLKAIQQDVHVAFTGLVRQRRGDVLNGDDETLFSGEFWAAPQAQELGLVDSIGDLRSFLKARYGDKVLTPLIEARGGFLSRRVPGLSHSALDGPEAGLGSAGAGFAETLLARAEERSLWQRYGL</sequence>
<evidence type="ECO:0000259" key="5">
    <source>
        <dbReference type="Pfam" id="PF01343"/>
    </source>
</evidence>
<comment type="similarity">
    <text evidence="1">Belongs to the peptidase S49 family.</text>
</comment>
<keyword evidence="3" id="KW-0378">Hydrolase</keyword>
<keyword evidence="4" id="KW-0720">Serine protease</keyword>
<dbReference type="InterPro" id="IPR029045">
    <property type="entry name" value="ClpP/crotonase-like_dom_sf"/>
</dbReference>
<proteinExistence type="inferred from homology"/>
<evidence type="ECO:0000256" key="2">
    <source>
        <dbReference type="ARBA" id="ARBA00022670"/>
    </source>
</evidence>
<evidence type="ECO:0000256" key="4">
    <source>
        <dbReference type="ARBA" id="ARBA00022825"/>
    </source>
</evidence>
<gene>
    <name evidence="6" type="ORF">KIP89_09710</name>
</gene>
<dbReference type="RefSeq" id="WP_213755478.1">
    <property type="nucleotide sequence ID" value="NZ_JAHCQH010000015.1"/>
</dbReference>
<dbReference type="Gene3D" id="3.90.226.10">
    <property type="entry name" value="2-enoyl-CoA Hydratase, Chain A, domain 1"/>
    <property type="match status" value="1"/>
</dbReference>
<dbReference type="PANTHER" id="PTHR42987">
    <property type="entry name" value="PEPTIDASE S49"/>
    <property type="match status" value="1"/>
</dbReference>
<dbReference type="InterPro" id="IPR047272">
    <property type="entry name" value="S49_SppA_C"/>
</dbReference>
<keyword evidence="2" id="KW-0645">Protease</keyword>
<evidence type="ECO:0000313" key="7">
    <source>
        <dbReference type="Proteomes" id="UP001166585"/>
    </source>
</evidence>
<dbReference type="Gene3D" id="6.20.330.10">
    <property type="match status" value="1"/>
</dbReference>
<evidence type="ECO:0000313" key="6">
    <source>
        <dbReference type="EMBL" id="MBS9477383.1"/>
    </source>
</evidence>